<comment type="caution">
    <text evidence="3">The sequence shown here is derived from an EMBL/GenBank/DDBJ whole genome shotgun (WGS) entry which is preliminary data.</text>
</comment>
<feature type="compositionally biased region" description="Low complexity" evidence="1">
    <location>
        <begin position="529"/>
        <end position="539"/>
    </location>
</feature>
<keyword evidence="2" id="KW-0472">Membrane</keyword>
<organism evidence="3 4">
    <name type="scientific">Apodospora peruviana</name>
    <dbReference type="NCBI Taxonomy" id="516989"/>
    <lineage>
        <taxon>Eukaryota</taxon>
        <taxon>Fungi</taxon>
        <taxon>Dikarya</taxon>
        <taxon>Ascomycota</taxon>
        <taxon>Pezizomycotina</taxon>
        <taxon>Sordariomycetes</taxon>
        <taxon>Sordariomycetidae</taxon>
        <taxon>Sordariales</taxon>
        <taxon>Lasiosphaeriaceae</taxon>
        <taxon>Apodospora</taxon>
    </lineage>
</organism>
<reference evidence="3" key="2">
    <citation type="submission" date="2023-06" db="EMBL/GenBank/DDBJ databases">
        <authorList>
            <consortium name="Lawrence Berkeley National Laboratory"/>
            <person name="Haridas S."/>
            <person name="Hensen N."/>
            <person name="Bonometti L."/>
            <person name="Westerberg I."/>
            <person name="Brannstrom I.O."/>
            <person name="Guillou S."/>
            <person name="Cros-Aarteil S."/>
            <person name="Calhoun S."/>
            <person name="Kuo A."/>
            <person name="Mondo S."/>
            <person name="Pangilinan J."/>
            <person name="Riley R."/>
            <person name="Labutti K."/>
            <person name="Andreopoulos B."/>
            <person name="Lipzen A."/>
            <person name="Chen C."/>
            <person name="Yanf M."/>
            <person name="Daum C."/>
            <person name="Ng V."/>
            <person name="Clum A."/>
            <person name="Steindorff A."/>
            <person name="Ohm R."/>
            <person name="Martin F."/>
            <person name="Silar P."/>
            <person name="Natvig D."/>
            <person name="Lalanne C."/>
            <person name="Gautier V."/>
            <person name="Ament-Velasquez S.L."/>
            <person name="Kruys A."/>
            <person name="Hutchinson M.I."/>
            <person name="Powell A.J."/>
            <person name="Barry K."/>
            <person name="Miller A.N."/>
            <person name="Grigoriev I.V."/>
            <person name="Debuchy R."/>
            <person name="Gladieux P."/>
            <person name="Thoren M.H."/>
            <person name="Johannesson H."/>
        </authorList>
    </citation>
    <scope>NUCLEOTIDE SEQUENCE</scope>
    <source>
        <strain evidence="3">CBS 118394</strain>
    </source>
</reference>
<protein>
    <recommendedName>
        <fullName evidence="5">Pre-mRNA splicing factor CLF1</fullName>
    </recommendedName>
</protein>
<dbReference type="Proteomes" id="UP001283341">
    <property type="component" value="Unassembled WGS sequence"/>
</dbReference>
<keyword evidence="4" id="KW-1185">Reference proteome</keyword>
<keyword evidence="2" id="KW-1133">Transmembrane helix</keyword>
<feature type="region of interest" description="Disordered" evidence="1">
    <location>
        <begin position="529"/>
        <end position="578"/>
    </location>
</feature>
<name>A0AAE0MGK5_9PEZI</name>
<evidence type="ECO:0008006" key="5">
    <source>
        <dbReference type="Google" id="ProtNLM"/>
    </source>
</evidence>
<dbReference type="EMBL" id="JAUEDM010000001">
    <property type="protein sequence ID" value="KAK3330229.1"/>
    <property type="molecule type" value="Genomic_DNA"/>
</dbReference>
<feature type="compositionally biased region" description="Basic and acidic residues" evidence="1">
    <location>
        <begin position="604"/>
        <end position="617"/>
    </location>
</feature>
<dbReference type="InterPro" id="IPR015915">
    <property type="entry name" value="Kelch-typ_b-propeller"/>
</dbReference>
<feature type="region of interest" description="Disordered" evidence="1">
    <location>
        <begin position="432"/>
        <end position="455"/>
    </location>
</feature>
<evidence type="ECO:0000256" key="2">
    <source>
        <dbReference type="SAM" id="Phobius"/>
    </source>
</evidence>
<feature type="region of interest" description="Disordered" evidence="1">
    <location>
        <begin position="491"/>
        <end position="517"/>
    </location>
</feature>
<feature type="region of interest" description="Disordered" evidence="1">
    <location>
        <begin position="596"/>
        <end position="617"/>
    </location>
</feature>
<gene>
    <name evidence="3" type="ORF">B0H66DRAFT_467533</name>
</gene>
<evidence type="ECO:0000313" key="3">
    <source>
        <dbReference type="EMBL" id="KAK3330229.1"/>
    </source>
</evidence>
<dbReference type="AlphaFoldDB" id="A0AAE0MGK5"/>
<keyword evidence="2" id="KW-0812">Transmembrane</keyword>
<proteinExistence type="predicted"/>
<feature type="region of interest" description="Disordered" evidence="1">
    <location>
        <begin position="694"/>
        <end position="755"/>
    </location>
</feature>
<feature type="compositionally biased region" description="Polar residues" evidence="1">
    <location>
        <begin position="726"/>
        <end position="735"/>
    </location>
</feature>
<dbReference type="Gene3D" id="2.120.10.80">
    <property type="entry name" value="Kelch-type beta propeller"/>
    <property type="match status" value="1"/>
</dbReference>
<dbReference type="SUPFAM" id="SSF117281">
    <property type="entry name" value="Kelch motif"/>
    <property type="match status" value="1"/>
</dbReference>
<evidence type="ECO:0000313" key="4">
    <source>
        <dbReference type="Proteomes" id="UP001283341"/>
    </source>
</evidence>
<sequence length="755" mass="80409">MPLPQPKVPLTDVCSVIFNNTLYTYSADAFQALPLEAGAEWNKLPQGEKVTGGVCVGTTPGDPSTAALFIIGGKGGKADYQGIQKFTYSTGKWEAITLPMPVTQERLWHSAAYINTTDTILVYAGSQDGAKVATSQTFTIGASAPYPVLAYQSLAPPTINPILLPWSPSEVALIGGSTWNKQVMLFSQERQWFDSGASLANPLMKDITAVKAVVITGDDGSKSLYTFDMTESPNSVTRTVLFTGPGAPVPNAVPVAKRALELEEDEVTGERRAVSPLTVNDWPKYNSTLAPTATRASYALALDSDGLAVFAGGNEDDVLCMFDTRSNGWRNATAQLAQVKILEDESSSSTSSTSRSFRTSTASESSTTAIVAAPVAPTQASETQPAVASGGHITSTNTILGAVLGAIFGLAILLFGIYWCIQRQRRQQSHMEAGHVRRSSGISSDEKGGIGFASDSLARGLSGPGVFRGHQPQGSHSSFSSMAILMGRVNQQKPGQSGPTRNPSNTTNHTRNSSADSTFKAFKSTISKPIPQAQQPQPQMRDDKGVSFHPNTVEPKPRNLTGATAMDREDSARRSSGWNRYWSGGSALNMLGFGGGNNGNGGANRRETVESDGSHYSDRHRITQDSATVPPLQIYEPRASFSQVTSRSPTIAVYNEKLNQGMKGQIETQRPSSAVSSVSGYSSGIPASVHETWDPTAASRPWGADRVTDPPYNSAGLYTTPLAPPASSNRSTGQPYQPPPVRDDMSWLNLGDNGR</sequence>
<accession>A0AAE0MGK5</accession>
<evidence type="ECO:0000256" key="1">
    <source>
        <dbReference type="SAM" id="MobiDB-lite"/>
    </source>
</evidence>
<feature type="transmembrane region" description="Helical" evidence="2">
    <location>
        <begin position="399"/>
        <end position="421"/>
    </location>
</feature>
<reference evidence="3" key="1">
    <citation type="journal article" date="2023" name="Mol. Phylogenet. Evol.">
        <title>Genome-scale phylogeny and comparative genomics of the fungal order Sordariales.</title>
        <authorList>
            <person name="Hensen N."/>
            <person name="Bonometti L."/>
            <person name="Westerberg I."/>
            <person name="Brannstrom I.O."/>
            <person name="Guillou S."/>
            <person name="Cros-Aarteil S."/>
            <person name="Calhoun S."/>
            <person name="Haridas S."/>
            <person name="Kuo A."/>
            <person name="Mondo S."/>
            <person name="Pangilinan J."/>
            <person name="Riley R."/>
            <person name="LaButti K."/>
            <person name="Andreopoulos B."/>
            <person name="Lipzen A."/>
            <person name="Chen C."/>
            <person name="Yan M."/>
            <person name="Daum C."/>
            <person name="Ng V."/>
            <person name="Clum A."/>
            <person name="Steindorff A."/>
            <person name="Ohm R.A."/>
            <person name="Martin F."/>
            <person name="Silar P."/>
            <person name="Natvig D.O."/>
            <person name="Lalanne C."/>
            <person name="Gautier V."/>
            <person name="Ament-Velasquez S.L."/>
            <person name="Kruys A."/>
            <person name="Hutchinson M.I."/>
            <person name="Powell A.J."/>
            <person name="Barry K."/>
            <person name="Miller A.N."/>
            <person name="Grigoriev I.V."/>
            <person name="Debuchy R."/>
            <person name="Gladieux P."/>
            <person name="Hiltunen Thoren M."/>
            <person name="Johannesson H."/>
        </authorList>
    </citation>
    <scope>NUCLEOTIDE SEQUENCE</scope>
    <source>
        <strain evidence="3">CBS 118394</strain>
    </source>
</reference>